<dbReference type="OrthoDB" id="9791874at2"/>
<evidence type="ECO:0000313" key="10">
    <source>
        <dbReference type="Proteomes" id="UP000199664"/>
    </source>
</evidence>
<keyword evidence="4 7" id="KW-0812">Transmembrane</keyword>
<keyword evidence="5 7" id="KW-1133">Transmembrane helix</keyword>
<organism evidence="9 10">
    <name type="scientific">Bosea lupini</name>
    <dbReference type="NCBI Taxonomy" id="1036779"/>
    <lineage>
        <taxon>Bacteria</taxon>
        <taxon>Pseudomonadati</taxon>
        <taxon>Pseudomonadota</taxon>
        <taxon>Alphaproteobacteria</taxon>
        <taxon>Hyphomicrobiales</taxon>
        <taxon>Boseaceae</taxon>
        <taxon>Bosea</taxon>
    </lineage>
</organism>
<feature type="transmembrane region" description="Helical" evidence="7">
    <location>
        <begin position="118"/>
        <end position="138"/>
    </location>
</feature>
<evidence type="ECO:0000256" key="3">
    <source>
        <dbReference type="ARBA" id="ARBA00022475"/>
    </source>
</evidence>
<proteinExistence type="inferred from homology"/>
<sequence>MLESAGVVVFALTGALVAARKRMDPFGFILLATVTGVGGGTLRDLLLDRRVFWIEAPSDVLLCSAVALAAWAIAYFKPGTLDGWGAKRLLIWADAAGLALFAVIGAQKGLAAGVPIPSAIAFGAMTATFGGIIRDILAGDRPMVLWSRDFYVTAAAAGAGATVGLAQMGFAPLLVMLGGLAAGFGLRAGSLLFGWSFPKLPGDDAPKPSD</sequence>
<comment type="subcellular location">
    <subcellularLocation>
        <location evidence="1">Cell membrane</location>
        <topology evidence="1">Multi-pass membrane protein</topology>
    </subcellularLocation>
</comment>
<keyword evidence="10" id="KW-1185">Reference proteome</keyword>
<feature type="transmembrane region" description="Helical" evidence="7">
    <location>
        <begin position="150"/>
        <end position="166"/>
    </location>
</feature>
<gene>
    <name evidence="9" type="ORF">SAMN04515666_103385</name>
</gene>
<keyword evidence="3" id="KW-1003">Cell membrane</keyword>
<evidence type="ECO:0000256" key="2">
    <source>
        <dbReference type="ARBA" id="ARBA00008193"/>
    </source>
</evidence>
<evidence type="ECO:0000256" key="1">
    <source>
        <dbReference type="ARBA" id="ARBA00004651"/>
    </source>
</evidence>
<dbReference type="PANTHER" id="PTHR30506">
    <property type="entry name" value="INNER MEMBRANE PROTEIN"/>
    <property type="match status" value="1"/>
</dbReference>
<evidence type="ECO:0000256" key="7">
    <source>
        <dbReference type="SAM" id="Phobius"/>
    </source>
</evidence>
<feature type="transmembrane region" description="Helical" evidence="7">
    <location>
        <begin position="173"/>
        <end position="197"/>
    </location>
</feature>
<dbReference type="InterPro" id="IPR005115">
    <property type="entry name" value="Gly_transporter"/>
</dbReference>
<dbReference type="STRING" id="1036779.SAMN04515666_103385"/>
<evidence type="ECO:0000256" key="6">
    <source>
        <dbReference type="ARBA" id="ARBA00023136"/>
    </source>
</evidence>
<evidence type="ECO:0000313" key="9">
    <source>
        <dbReference type="EMBL" id="SEL31321.1"/>
    </source>
</evidence>
<feature type="transmembrane region" description="Helical" evidence="7">
    <location>
        <begin position="89"/>
        <end position="106"/>
    </location>
</feature>
<protein>
    <submittedName>
        <fullName evidence="9">Uncharacterized membrane protein YeiH</fullName>
    </submittedName>
</protein>
<feature type="transmembrane region" description="Helical" evidence="7">
    <location>
        <begin position="59"/>
        <end position="77"/>
    </location>
</feature>
<dbReference type="Proteomes" id="UP000199664">
    <property type="component" value="Unassembled WGS sequence"/>
</dbReference>
<keyword evidence="6 7" id="KW-0472">Membrane</keyword>
<dbReference type="EMBL" id="FOAN01000003">
    <property type="protein sequence ID" value="SEL31321.1"/>
    <property type="molecule type" value="Genomic_DNA"/>
</dbReference>
<dbReference type="Pfam" id="PF03458">
    <property type="entry name" value="Gly_transporter"/>
    <property type="match status" value="2"/>
</dbReference>
<name>A0A1H7P695_9HYPH</name>
<dbReference type="PANTHER" id="PTHR30506:SF3">
    <property type="entry name" value="UPF0126 INNER MEMBRANE PROTEIN YADS-RELATED"/>
    <property type="match status" value="1"/>
</dbReference>
<dbReference type="AlphaFoldDB" id="A0A1H7P695"/>
<evidence type="ECO:0000259" key="8">
    <source>
        <dbReference type="Pfam" id="PF03458"/>
    </source>
</evidence>
<comment type="similarity">
    <text evidence="2">Belongs to the UPF0126 family.</text>
</comment>
<dbReference type="RefSeq" id="WP_091833568.1">
    <property type="nucleotide sequence ID" value="NZ_FOAN01000003.1"/>
</dbReference>
<feature type="domain" description="Glycine transporter" evidence="8">
    <location>
        <begin position="2"/>
        <end position="73"/>
    </location>
</feature>
<evidence type="ECO:0000256" key="5">
    <source>
        <dbReference type="ARBA" id="ARBA00022989"/>
    </source>
</evidence>
<accession>A0A1H7P695</accession>
<feature type="domain" description="Glycine transporter" evidence="8">
    <location>
        <begin position="92"/>
        <end position="165"/>
    </location>
</feature>
<feature type="transmembrane region" description="Helical" evidence="7">
    <location>
        <begin position="28"/>
        <end position="47"/>
    </location>
</feature>
<dbReference type="GO" id="GO:0005886">
    <property type="term" value="C:plasma membrane"/>
    <property type="evidence" value="ECO:0007669"/>
    <property type="project" value="UniProtKB-SubCell"/>
</dbReference>
<evidence type="ECO:0000256" key="4">
    <source>
        <dbReference type="ARBA" id="ARBA00022692"/>
    </source>
</evidence>
<reference evidence="10" key="1">
    <citation type="submission" date="2016-10" db="EMBL/GenBank/DDBJ databases">
        <authorList>
            <person name="Varghese N."/>
            <person name="Submissions S."/>
        </authorList>
    </citation>
    <scope>NUCLEOTIDE SEQUENCE [LARGE SCALE GENOMIC DNA]</scope>
    <source>
        <strain evidence="10">LMG 26383,CCUG 61248,R- 45681</strain>
    </source>
</reference>